<sequence length="144" mass="16574">MPIKIKDSTVYECYDSAKCEYGDSKWQALLEAFAGEINDLADGTEMSANDILKVTDAILRGVDVELEEEKRYCMAFETYDIATKEFQTRCAEIIKDINGFPYVSMQGCNEFKATKKEWNEAFKNTPYLNINNFDLRVNDFRKGL</sequence>
<evidence type="ECO:0000313" key="1">
    <source>
        <dbReference type="EMBL" id="KRM93543.1"/>
    </source>
</evidence>
<reference evidence="1 2" key="1">
    <citation type="journal article" date="2015" name="Genome Announc.">
        <title>Expanding the biotechnology potential of lactobacilli through comparative genomics of 213 strains and associated genera.</title>
        <authorList>
            <person name="Sun Z."/>
            <person name="Harris H.M."/>
            <person name="McCann A."/>
            <person name="Guo C."/>
            <person name="Argimon S."/>
            <person name="Zhang W."/>
            <person name="Yang X."/>
            <person name="Jeffery I.B."/>
            <person name="Cooney J.C."/>
            <person name="Kagawa T.F."/>
            <person name="Liu W."/>
            <person name="Song Y."/>
            <person name="Salvetti E."/>
            <person name="Wrobel A."/>
            <person name="Rasinkangas P."/>
            <person name="Parkhill J."/>
            <person name="Rea M.C."/>
            <person name="O'Sullivan O."/>
            <person name="Ritari J."/>
            <person name="Douillard F.P."/>
            <person name="Paul Ross R."/>
            <person name="Yang R."/>
            <person name="Briner A.E."/>
            <person name="Felis G.E."/>
            <person name="de Vos W.M."/>
            <person name="Barrangou R."/>
            <person name="Klaenhammer T.R."/>
            <person name="Caufield P.W."/>
            <person name="Cui Y."/>
            <person name="Zhang H."/>
            <person name="O'Toole P.W."/>
        </authorList>
    </citation>
    <scope>NUCLEOTIDE SEQUENCE [LARGE SCALE GENOMIC DNA]</scope>
    <source>
        <strain evidence="1 2">DSM 24302</strain>
    </source>
</reference>
<dbReference type="PATRIC" id="fig|1423802.4.peg.262"/>
<accession>A0A0R2CPS2</accession>
<protein>
    <submittedName>
        <fullName evidence="1">Uncharacterized protein</fullName>
    </submittedName>
</protein>
<dbReference type="AlphaFoldDB" id="A0A0R2CPS2"/>
<proteinExistence type="predicted"/>
<evidence type="ECO:0000313" key="2">
    <source>
        <dbReference type="Proteomes" id="UP000051256"/>
    </source>
</evidence>
<keyword evidence="2" id="KW-1185">Reference proteome</keyword>
<name>A0A0R2CPS2_9LACO</name>
<dbReference type="Proteomes" id="UP000051256">
    <property type="component" value="Unassembled WGS sequence"/>
</dbReference>
<dbReference type="EMBL" id="AYZR01000008">
    <property type="protein sequence ID" value="KRM93543.1"/>
    <property type="molecule type" value="Genomic_DNA"/>
</dbReference>
<dbReference type="RefSeq" id="WP_056978141.1">
    <property type="nucleotide sequence ID" value="NZ_AYZR01000008.1"/>
</dbReference>
<organism evidence="1 2">
    <name type="scientific">Lentilactobacillus senioris DSM 24302 = JCM 17472</name>
    <dbReference type="NCBI Taxonomy" id="1423802"/>
    <lineage>
        <taxon>Bacteria</taxon>
        <taxon>Bacillati</taxon>
        <taxon>Bacillota</taxon>
        <taxon>Bacilli</taxon>
        <taxon>Lactobacillales</taxon>
        <taxon>Lactobacillaceae</taxon>
        <taxon>Lentilactobacillus</taxon>
    </lineage>
</organism>
<dbReference type="STRING" id="1423802.FC56_GL000256"/>
<gene>
    <name evidence="1" type="ORF">FC56_GL000256</name>
</gene>
<comment type="caution">
    <text evidence="1">The sequence shown here is derived from an EMBL/GenBank/DDBJ whole genome shotgun (WGS) entry which is preliminary data.</text>
</comment>